<evidence type="ECO:0000256" key="2">
    <source>
        <dbReference type="ARBA" id="ARBA00008848"/>
    </source>
</evidence>
<dbReference type="OrthoDB" id="194775at2759"/>
<dbReference type="PANTHER" id="PTHR15139:SF0">
    <property type="entry name" value="TUBULIN-SPECIFIC CHAPERONE C"/>
    <property type="match status" value="1"/>
</dbReference>
<protein>
    <submittedName>
        <fullName evidence="8">Tubulin binding cofactor C-domain-containing protein</fullName>
    </submittedName>
</protein>
<dbReference type="GO" id="GO:0005737">
    <property type="term" value="C:cytoplasm"/>
    <property type="evidence" value="ECO:0007669"/>
    <property type="project" value="UniProtKB-SubCell"/>
</dbReference>
<evidence type="ECO:0000256" key="1">
    <source>
        <dbReference type="ARBA" id="ARBA00004496"/>
    </source>
</evidence>
<comment type="subcellular location">
    <subcellularLocation>
        <location evidence="1">Cytoplasm</location>
    </subcellularLocation>
</comment>
<reference evidence="8" key="1">
    <citation type="journal article" date="2020" name="Stud. Mycol.">
        <title>101 Dothideomycetes genomes: a test case for predicting lifestyles and emergence of pathogens.</title>
        <authorList>
            <person name="Haridas S."/>
            <person name="Albert R."/>
            <person name="Binder M."/>
            <person name="Bloem J."/>
            <person name="Labutti K."/>
            <person name="Salamov A."/>
            <person name="Andreopoulos B."/>
            <person name="Baker S."/>
            <person name="Barry K."/>
            <person name="Bills G."/>
            <person name="Bluhm B."/>
            <person name="Cannon C."/>
            <person name="Castanera R."/>
            <person name="Culley D."/>
            <person name="Daum C."/>
            <person name="Ezra D."/>
            <person name="Gonzalez J."/>
            <person name="Henrissat B."/>
            <person name="Kuo A."/>
            <person name="Liang C."/>
            <person name="Lipzen A."/>
            <person name="Lutzoni F."/>
            <person name="Magnuson J."/>
            <person name="Mondo S."/>
            <person name="Nolan M."/>
            <person name="Ohm R."/>
            <person name="Pangilinan J."/>
            <person name="Park H.-J."/>
            <person name="Ramirez L."/>
            <person name="Alfaro M."/>
            <person name="Sun H."/>
            <person name="Tritt A."/>
            <person name="Yoshinaga Y."/>
            <person name="Zwiers L.-H."/>
            <person name="Turgeon B."/>
            <person name="Goodwin S."/>
            <person name="Spatafora J."/>
            <person name="Crous P."/>
            <person name="Grigoriev I."/>
        </authorList>
    </citation>
    <scope>NUCLEOTIDE SEQUENCE</scope>
    <source>
        <strain evidence="8">CBS 113389</strain>
    </source>
</reference>
<dbReference type="Gene3D" id="1.20.58.1250">
    <property type="entry name" value="Tubulin Binding Cofactor C, N-terminal domain"/>
    <property type="match status" value="1"/>
</dbReference>
<dbReference type="EMBL" id="MU001637">
    <property type="protein sequence ID" value="KAF2481996.1"/>
    <property type="molecule type" value="Genomic_DNA"/>
</dbReference>
<gene>
    <name evidence="8" type="ORF">BDY17DRAFT_282778</name>
</gene>
<evidence type="ECO:0000256" key="3">
    <source>
        <dbReference type="ARBA" id="ARBA00022490"/>
    </source>
</evidence>
<feature type="compositionally biased region" description="Low complexity" evidence="6">
    <location>
        <begin position="115"/>
        <end position="125"/>
    </location>
</feature>
<dbReference type="GO" id="GO:0015631">
    <property type="term" value="F:tubulin binding"/>
    <property type="evidence" value="ECO:0007669"/>
    <property type="project" value="InterPro"/>
</dbReference>
<keyword evidence="9" id="KW-1185">Reference proteome</keyword>
<sequence>MGEETTTSDMTAEDFLQYFRVELTDIEQHIKTLSSLSTENGERADAVNKIQGHIAALSDKVRDAGVYVPARDVRIYSDAIKGLQEMLKDTLESLVPKKKFSFKSGSALGARKDAGSASTAEASSSQPKPQHRRPSLHQGATSLDGHTRQYIIVPSPDPGAVGSSTMANIQICVVNMRPAGMRTFPLASLTLKSIRKSLVICSEVQGPIHLTNITNAIIVVGSRQFRMHDSRDCDVYLHTASRPIIEHCSGIRFAPLPQQYLTESMTEGGGNQDQWQHVDDFNWHQIEASPNWSVLEEGERVKEEVWEGIVPTKPGLGAEDVLKMVGLDLSDEPYHEPTSS</sequence>
<dbReference type="Pfam" id="PF07986">
    <property type="entry name" value="TBCC"/>
    <property type="match status" value="1"/>
</dbReference>
<evidence type="ECO:0000313" key="9">
    <source>
        <dbReference type="Proteomes" id="UP000799767"/>
    </source>
</evidence>
<evidence type="ECO:0000259" key="7">
    <source>
        <dbReference type="PROSITE" id="PS51329"/>
    </source>
</evidence>
<comment type="subunit">
    <text evidence="5">Supercomplex made of cofactors A to E. Cofactors A and D function by capturing and stabilizing tubulin in a quasi-native conformation. Cofactor E binds to the cofactor D-tubulin complex; interaction with cofactor C then causes the release of tubulin polypeptides that are committed to the native state.</text>
</comment>
<name>A0A6A6PQB7_9PEZI</name>
<comment type="similarity">
    <text evidence="2">Belongs to the TBCC family.</text>
</comment>
<feature type="domain" description="C-CAP/cofactor C-like" evidence="7">
    <location>
        <begin position="158"/>
        <end position="283"/>
    </location>
</feature>
<dbReference type="PROSITE" id="PS51329">
    <property type="entry name" value="C_CAP_COFACTOR_C"/>
    <property type="match status" value="1"/>
</dbReference>
<feature type="region of interest" description="Disordered" evidence="6">
    <location>
        <begin position="109"/>
        <end position="141"/>
    </location>
</feature>
<dbReference type="InterPro" id="IPR016098">
    <property type="entry name" value="CAP/MinC_C"/>
</dbReference>
<dbReference type="Pfam" id="PF16752">
    <property type="entry name" value="TBCC_N"/>
    <property type="match status" value="1"/>
</dbReference>
<organism evidence="8 9">
    <name type="scientific">Neohortaea acidophila</name>
    <dbReference type="NCBI Taxonomy" id="245834"/>
    <lineage>
        <taxon>Eukaryota</taxon>
        <taxon>Fungi</taxon>
        <taxon>Dikarya</taxon>
        <taxon>Ascomycota</taxon>
        <taxon>Pezizomycotina</taxon>
        <taxon>Dothideomycetes</taxon>
        <taxon>Dothideomycetidae</taxon>
        <taxon>Mycosphaerellales</taxon>
        <taxon>Teratosphaeriaceae</taxon>
        <taxon>Neohortaea</taxon>
    </lineage>
</organism>
<dbReference type="GeneID" id="54473074"/>
<dbReference type="RefSeq" id="XP_033588566.1">
    <property type="nucleotide sequence ID" value="XM_033732072.1"/>
</dbReference>
<dbReference type="Gene3D" id="2.160.20.70">
    <property type="match status" value="1"/>
</dbReference>
<evidence type="ECO:0000256" key="4">
    <source>
        <dbReference type="ARBA" id="ARBA00022990"/>
    </source>
</evidence>
<dbReference type="GO" id="GO:0007023">
    <property type="term" value="P:post-chaperonin tubulin folding pathway"/>
    <property type="evidence" value="ECO:0007669"/>
    <property type="project" value="InterPro"/>
</dbReference>
<evidence type="ECO:0000256" key="6">
    <source>
        <dbReference type="SAM" id="MobiDB-lite"/>
    </source>
</evidence>
<dbReference type="Proteomes" id="UP000799767">
    <property type="component" value="Unassembled WGS sequence"/>
</dbReference>
<dbReference type="GO" id="GO:0007021">
    <property type="term" value="P:tubulin complex assembly"/>
    <property type="evidence" value="ECO:0007669"/>
    <property type="project" value="TreeGrafter"/>
</dbReference>
<keyword evidence="4" id="KW-0007">Acetylation</keyword>
<dbReference type="InterPro" id="IPR017901">
    <property type="entry name" value="C-CAP_CF_C-like"/>
</dbReference>
<evidence type="ECO:0000256" key="5">
    <source>
        <dbReference type="ARBA" id="ARBA00026055"/>
    </source>
</evidence>
<dbReference type="InterPro" id="IPR012945">
    <property type="entry name" value="Tubulin-bd_cofactor_C_dom"/>
</dbReference>
<dbReference type="AlphaFoldDB" id="A0A6A6PQB7"/>
<dbReference type="InterPro" id="IPR038397">
    <property type="entry name" value="TBCC_N_sf"/>
</dbReference>
<keyword evidence="3" id="KW-0963">Cytoplasm</keyword>
<proteinExistence type="inferred from homology"/>
<dbReference type="InterPro" id="IPR027684">
    <property type="entry name" value="TBCC"/>
</dbReference>
<accession>A0A6A6PQB7</accession>
<dbReference type="InterPro" id="IPR031925">
    <property type="entry name" value="TBCC_N"/>
</dbReference>
<dbReference type="PANTHER" id="PTHR15139">
    <property type="entry name" value="TUBULIN FOLDING COFACTOR C"/>
    <property type="match status" value="1"/>
</dbReference>
<evidence type="ECO:0000313" key="8">
    <source>
        <dbReference type="EMBL" id="KAF2481996.1"/>
    </source>
</evidence>